<dbReference type="EC" id="1.14.99.56" evidence="15"/>
<dbReference type="PROSITE" id="PS51164">
    <property type="entry name" value="CBM1_2"/>
    <property type="match status" value="1"/>
</dbReference>
<comment type="similarity">
    <text evidence="13">Belongs to the polysaccharide monooxygenase AA9 family.</text>
</comment>
<evidence type="ECO:0000256" key="1">
    <source>
        <dbReference type="ARBA" id="ARBA00001973"/>
    </source>
</evidence>
<protein>
    <recommendedName>
        <fullName evidence="15">lytic cellulose monooxygenase (C4-dehydrogenating)</fullName>
        <ecNumber evidence="15">1.14.99.56</ecNumber>
    </recommendedName>
</protein>
<dbReference type="CDD" id="cd21175">
    <property type="entry name" value="LPMO_AA9"/>
    <property type="match status" value="1"/>
</dbReference>
<reference evidence="18" key="2">
    <citation type="submission" date="2023-05" db="EMBL/GenBank/DDBJ databases">
        <authorList>
            <consortium name="Lawrence Berkeley National Laboratory"/>
            <person name="Steindorff A."/>
            <person name="Hensen N."/>
            <person name="Bonometti L."/>
            <person name="Westerberg I."/>
            <person name="Brannstrom I.O."/>
            <person name="Guillou S."/>
            <person name="Cros-Aarteil S."/>
            <person name="Calhoun S."/>
            <person name="Haridas S."/>
            <person name="Kuo A."/>
            <person name="Mondo S."/>
            <person name="Pangilinan J."/>
            <person name="Riley R."/>
            <person name="Labutti K."/>
            <person name="Andreopoulos B."/>
            <person name="Lipzen A."/>
            <person name="Chen C."/>
            <person name="Yanf M."/>
            <person name="Daum C."/>
            <person name="Ng V."/>
            <person name="Clum A."/>
            <person name="Ohm R."/>
            <person name="Martin F."/>
            <person name="Silar P."/>
            <person name="Natvig D."/>
            <person name="Lalanne C."/>
            <person name="Gautier V."/>
            <person name="Ament-Velasquez S.L."/>
            <person name="Kruys A."/>
            <person name="Hutchinson M.I."/>
            <person name="Powell A.J."/>
            <person name="Barry K."/>
            <person name="Miller A.N."/>
            <person name="Grigoriev I.V."/>
            <person name="Debuchy R."/>
            <person name="Gladieux P."/>
            <person name="Thoren M.H."/>
            <person name="Johannesson H."/>
        </authorList>
    </citation>
    <scope>NUCLEOTIDE SEQUENCE</scope>
    <source>
        <strain evidence="18">PSN309</strain>
    </source>
</reference>
<accession>A0AAN7AMV4</accession>
<dbReference type="GO" id="GO:0004497">
    <property type="term" value="F:monooxygenase activity"/>
    <property type="evidence" value="ECO:0007669"/>
    <property type="project" value="UniProtKB-KW"/>
</dbReference>
<keyword evidence="11" id="KW-0119">Carbohydrate metabolism</keyword>
<dbReference type="PROSITE" id="PS00562">
    <property type="entry name" value="CBM1_1"/>
    <property type="match status" value="1"/>
</dbReference>
<dbReference type="InterPro" id="IPR049892">
    <property type="entry name" value="AA9"/>
</dbReference>
<keyword evidence="6" id="KW-0136">Cellulose degradation</keyword>
<dbReference type="SMART" id="SM00236">
    <property type="entry name" value="fCBD"/>
    <property type="match status" value="1"/>
</dbReference>
<keyword evidence="5 16" id="KW-0732">Signal</keyword>
<keyword evidence="7" id="KW-0560">Oxidoreductase</keyword>
<gene>
    <name evidence="18" type="ORF">QBC35DRAFT_448535</name>
</gene>
<keyword evidence="10" id="KW-1015">Disulfide bond</keyword>
<evidence type="ECO:0000256" key="4">
    <source>
        <dbReference type="ARBA" id="ARBA00022723"/>
    </source>
</evidence>
<comment type="subcellular location">
    <subcellularLocation>
        <location evidence="2">Secreted</location>
    </subcellularLocation>
</comment>
<evidence type="ECO:0000256" key="7">
    <source>
        <dbReference type="ARBA" id="ARBA00023002"/>
    </source>
</evidence>
<feature type="signal peptide" evidence="16">
    <location>
        <begin position="1"/>
        <end position="17"/>
    </location>
</feature>
<organism evidence="18 19">
    <name type="scientific">Podospora australis</name>
    <dbReference type="NCBI Taxonomy" id="1536484"/>
    <lineage>
        <taxon>Eukaryota</taxon>
        <taxon>Fungi</taxon>
        <taxon>Dikarya</taxon>
        <taxon>Ascomycota</taxon>
        <taxon>Pezizomycotina</taxon>
        <taxon>Sordariomycetes</taxon>
        <taxon>Sordariomycetidae</taxon>
        <taxon>Sordariales</taxon>
        <taxon>Podosporaceae</taxon>
        <taxon>Podospora</taxon>
    </lineage>
</organism>
<keyword evidence="3" id="KW-0964">Secreted</keyword>
<evidence type="ECO:0000259" key="17">
    <source>
        <dbReference type="PROSITE" id="PS51164"/>
    </source>
</evidence>
<dbReference type="GO" id="GO:0005576">
    <property type="term" value="C:extracellular region"/>
    <property type="evidence" value="ECO:0007669"/>
    <property type="project" value="UniProtKB-SubCell"/>
</dbReference>
<dbReference type="Pfam" id="PF00734">
    <property type="entry name" value="CBM_1"/>
    <property type="match status" value="1"/>
</dbReference>
<keyword evidence="12" id="KW-0624">Polysaccharide degradation</keyword>
<dbReference type="Gene3D" id="2.70.50.70">
    <property type="match status" value="1"/>
</dbReference>
<evidence type="ECO:0000256" key="9">
    <source>
        <dbReference type="ARBA" id="ARBA00023033"/>
    </source>
</evidence>
<evidence type="ECO:0000256" key="11">
    <source>
        <dbReference type="ARBA" id="ARBA00023277"/>
    </source>
</evidence>
<name>A0AAN7AMV4_9PEZI</name>
<dbReference type="SUPFAM" id="SSF57180">
    <property type="entry name" value="Cellulose-binding domain"/>
    <property type="match status" value="1"/>
</dbReference>
<dbReference type="GO" id="GO:0046872">
    <property type="term" value="F:metal ion binding"/>
    <property type="evidence" value="ECO:0007669"/>
    <property type="project" value="UniProtKB-KW"/>
</dbReference>
<dbReference type="InterPro" id="IPR000254">
    <property type="entry name" value="CBD"/>
</dbReference>
<keyword evidence="9" id="KW-0503">Monooxygenase</keyword>
<keyword evidence="19" id="KW-1185">Reference proteome</keyword>
<evidence type="ECO:0000256" key="5">
    <source>
        <dbReference type="ARBA" id="ARBA00022729"/>
    </source>
</evidence>
<evidence type="ECO:0000256" key="15">
    <source>
        <dbReference type="ARBA" id="ARBA00047174"/>
    </source>
</evidence>
<evidence type="ECO:0000256" key="6">
    <source>
        <dbReference type="ARBA" id="ARBA00023001"/>
    </source>
</evidence>
<proteinExistence type="inferred from homology"/>
<evidence type="ECO:0000256" key="16">
    <source>
        <dbReference type="SAM" id="SignalP"/>
    </source>
</evidence>
<evidence type="ECO:0000256" key="2">
    <source>
        <dbReference type="ARBA" id="ARBA00004613"/>
    </source>
</evidence>
<keyword evidence="18" id="KW-0378">Hydrolase</keyword>
<dbReference type="AlphaFoldDB" id="A0AAN7AMV4"/>
<evidence type="ECO:0000256" key="14">
    <source>
        <dbReference type="ARBA" id="ARBA00045077"/>
    </source>
</evidence>
<dbReference type="Proteomes" id="UP001302126">
    <property type="component" value="Unassembled WGS sequence"/>
</dbReference>
<dbReference type="EMBL" id="MU864360">
    <property type="protein sequence ID" value="KAK4191260.1"/>
    <property type="molecule type" value="Genomic_DNA"/>
</dbReference>
<evidence type="ECO:0000256" key="10">
    <source>
        <dbReference type="ARBA" id="ARBA00023157"/>
    </source>
</evidence>
<dbReference type="InterPro" id="IPR005103">
    <property type="entry name" value="AA9_LPMO"/>
</dbReference>
<evidence type="ECO:0000313" key="18">
    <source>
        <dbReference type="EMBL" id="KAK4191260.1"/>
    </source>
</evidence>
<comment type="catalytic activity">
    <reaction evidence="14">
        <text>[(1-&gt;4)-beta-D-glucosyl]n+m + reduced acceptor + O2 = 4-dehydro-beta-D-glucosyl-[(1-&gt;4)-beta-D-glucosyl]n-1 + [(1-&gt;4)-beta-D-glucosyl]m + acceptor + H2O.</text>
        <dbReference type="EC" id="1.14.99.56"/>
    </reaction>
</comment>
<feature type="chain" id="PRO_5042916523" description="lytic cellulose monooxygenase (C4-dehydrogenating)" evidence="16">
    <location>
        <begin position="18"/>
        <end position="346"/>
    </location>
</feature>
<dbReference type="InterPro" id="IPR035971">
    <property type="entry name" value="CBD_sf"/>
</dbReference>
<evidence type="ECO:0000256" key="13">
    <source>
        <dbReference type="ARBA" id="ARBA00044502"/>
    </source>
</evidence>
<dbReference type="Pfam" id="PF03443">
    <property type="entry name" value="AA9"/>
    <property type="match status" value="1"/>
</dbReference>
<evidence type="ECO:0000256" key="8">
    <source>
        <dbReference type="ARBA" id="ARBA00023008"/>
    </source>
</evidence>
<dbReference type="GO" id="GO:0016787">
    <property type="term" value="F:hydrolase activity"/>
    <property type="evidence" value="ECO:0007669"/>
    <property type="project" value="UniProtKB-KW"/>
</dbReference>
<dbReference type="GO" id="GO:0030248">
    <property type="term" value="F:cellulose binding"/>
    <property type="evidence" value="ECO:0007669"/>
    <property type="project" value="InterPro"/>
</dbReference>
<evidence type="ECO:0000256" key="12">
    <source>
        <dbReference type="ARBA" id="ARBA00023326"/>
    </source>
</evidence>
<evidence type="ECO:0000256" key="3">
    <source>
        <dbReference type="ARBA" id="ARBA00022525"/>
    </source>
</evidence>
<sequence length="346" mass="35400">MSKTLLASLAGAALVAAHGHVDHIVVNGVAYQNYDPTTHWYQPNPPTVIGWKAAQQDNGFIEPNNFGTSDIICHKQGQPGGGSATVQAGDKISIVWTPEWPESHIGPVIDYLANCNGPCETVNKESLRWFKIGGVGYSNGVWAADALRANGNSWLVQIPADLKAGNYVLRHEIIALHGGSSPNGAQAYPQCMNLRVVGGGNNSPSGVAGTSLYRATDAGILFNPYVSNPNYPVPGPALIAGAVSSIPQSKSVATRTASATLPGATGGPVITTSPVVNPPASSTPAPVVPSTTLRTSTVAPITTAPPAGGATQTKWGQCGGSGYTGPTACAAGSSCSVLNAYYAQCV</sequence>
<dbReference type="GO" id="GO:0030245">
    <property type="term" value="P:cellulose catabolic process"/>
    <property type="evidence" value="ECO:0007669"/>
    <property type="project" value="UniProtKB-KW"/>
</dbReference>
<evidence type="ECO:0000313" key="19">
    <source>
        <dbReference type="Proteomes" id="UP001302126"/>
    </source>
</evidence>
<comment type="cofactor">
    <cofactor evidence="1">
        <name>Cu(2+)</name>
        <dbReference type="ChEBI" id="CHEBI:29036"/>
    </cofactor>
</comment>
<keyword evidence="4" id="KW-0479">Metal-binding</keyword>
<dbReference type="PANTHER" id="PTHR33353:SF36">
    <property type="entry name" value="ENDO-BETA-1,4-GLUCANASE D"/>
    <property type="match status" value="1"/>
</dbReference>
<keyword evidence="8" id="KW-0186">Copper</keyword>
<comment type="caution">
    <text evidence="18">The sequence shown here is derived from an EMBL/GenBank/DDBJ whole genome shotgun (WGS) entry which is preliminary data.</text>
</comment>
<feature type="domain" description="CBM1" evidence="17">
    <location>
        <begin position="310"/>
        <end position="346"/>
    </location>
</feature>
<reference evidence="18" key="1">
    <citation type="journal article" date="2023" name="Mol. Phylogenet. Evol.">
        <title>Genome-scale phylogeny and comparative genomics of the fungal order Sordariales.</title>
        <authorList>
            <person name="Hensen N."/>
            <person name="Bonometti L."/>
            <person name="Westerberg I."/>
            <person name="Brannstrom I.O."/>
            <person name="Guillou S."/>
            <person name="Cros-Aarteil S."/>
            <person name="Calhoun S."/>
            <person name="Haridas S."/>
            <person name="Kuo A."/>
            <person name="Mondo S."/>
            <person name="Pangilinan J."/>
            <person name="Riley R."/>
            <person name="LaButti K."/>
            <person name="Andreopoulos B."/>
            <person name="Lipzen A."/>
            <person name="Chen C."/>
            <person name="Yan M."/>
            <person name="Daum C."/>
            <person name="Ng V."/>
            <person name="Clum A."/>
            <person name="Steindorff A."/>
            <person name="Ohm R.A."/>
            <person name="Martin F."/>
            <person name="Silar P."/>
            <person name="Natvig D.O."/>
            <person name="Lalanne C."/>
            <person name="Gautier V."/>
            <person name="Ament-Velasquez S.L."/>
            <person name="Kruys A."/>
            <person name="Hutchinson M.I."/>
            <person name="Powell A.J."/>
            <person name="Barry K."/>
            <person name="Miller A.N."/>
            <person name="Grigoriev I.V."/>
            <person name="Debuchy R."/>
            <person name="Gladieux P."/>
            <person name="Hiltunen Thoren M."/>
            <person name="Johannesson H."/>
        </authorList>
    </citation>
    <scope>NUCLEOTIDE SEQUENCE</scope>
    <source>
        <strain evidence="18">PSN309</strain>
    </source>
</reference>
<dbReference type="PANTHER" id="PTHR33353">
    <property type="entry name" value="PUTATIVE (AFU_ORTHOLOGUE AFUA_1G12560)-RELATED"/>
    <property type="match status" value="1"/>
</dbReference>